<reference evidence="2" key="1">
    <citation type="journal article" date="2020" name="Stud. Mycol.">
        <title>101 Dothideomycetes genomes: a test case for predicting lifestyles and emergence of pathogens.</title>
        <authorList>
            <person name="Haridas S."/>
            <person name="Albert R."/>
            <person name="Binder M."/>
            <person name="Bloem J."/>
            <person name="Labutti K."/>
            <person name="Salamov A."/>
            <person name="Andreopoulos B."/>
            <person name="Baker S."/>
            <person name="Barry K."/>
            <person name="Bills G."/>
            <person name="Bluhm B."/>
            <person name="Cannon C."/>
            <person name="Castanera R."/>
            <person name="Culley D."/>
            <person name="Daum C."/>
            <person name="Ezra D."/>
            <person name="Gonzalez J."/>
            <person name="Henrissat B."/>
            <person name="Kuo A."/>
            <person name="Liang C."/>
            <person name="Lipzen A."/>
            <person name="Lutzoni F."/>
            <person name="Magnuson J."/>
            <person name="Mondo S."/>
            <person name="Nolan M."/>
            <person name="Ohm R."/>
            <person name="Pangilinan J."/>
            <person name="Park H.-J."/>
            <person name="Ramirez L."/>
            <person name="Alfaro M."/>
            <person name="Sun H."/>
            <person name="Tritt A."/>
            <person name="Yoshinaga Y."/>
            <person name="Zwiers L.-H."/>
            <person name="Turgeon B."/>
            <person name="Goodwin S."/>
            <person name="Spatafora J."/>
            <person name="Crous P."/>
            <person name="Grigoriev I."/>
        </authorList>
    </citation>
    <scope>NUCLEOTIDE SEQUENCE</scope>
    <source>
        <strain evidence="2">CBS 161.51</strain>
    </source>
</reference>
<organism evidence="2 3">
    <name type="scientific">Clathrospora elynae</name>
    <dbReference type="NCBI Taxonomy" id="706981"/>
    <lineage>
        <taxon>Eukaryota</taxon>
        <taxon>Fungi</taxon>
        <taxon>Dikarya</taxon>
        <taxon>Ascomycota</taxon>
        <taxon>Pezizomycotina</taxon>
        <taxon>Dothideomycetes</taxon>
        <taxon>Pleosporomycetidae</taxon>
        <taxon>Pleosporales</taxon>
        <taxon>Diademaceae</taxon>
        <taxon>Clathrospora</taxon>
    </lineage>
</organism>
<feature type="region of interest" description="Disordered" evidence="1">
    <location>
        <begin position="206"/>
        <end position="267"/>
    </location>
</feature>
<name>A0A6A5SME1_9PLEO</name>
<dbReference type="Proteomes" id="UP000800038">
    <property type="component" value="Unassembled WGS sequence"/>
</dbReference>
<sequence>MSRFHINTITLDTFKDVLSRYPATVPEKLRDLDTQRYATIPTQLASREGPEHLTKDEVVKLVEWKLKHGTFRPQLLALVQSNTSDLIERTTREALRLVEKPNTSPLSALKVLVQLKGIGPATASLLLSVARPGEVPFFSDELYRWCTWDEKGGGGWKRGIKYSVKEYAVLVEGVKGGRKRLGEVGAVDFERVAWVLGKEGVDVSAIGVDGEEEEEEEEEQKEEKPKRKTAKKDTSDAETIAKRGTKRKATQVKLRAEGTRKSARTKK</sequence>
<protein>
    <submittedName>
        <fullName evidence="2">Uncharacterized protein</fullName>
    </submittedName>
</protein>
<feature type="compositionally biased region" description="Acidic residues" evidence="1">
    <location>
        <begin position="209"/>
        <end position="220"/>
    </location>
</feature>
<evidence type="ECO:0000256" key="1">
    <source>
        <dbReference type="SAM" id="MobiDB-lite"/>
    </source>
</evidence>
<dbReference type="PANTHER" id="PTHR21521">
    <property type="entry name" value="AMUN, ISOFORM A"/>
    <property type="match status" value="1"/>
</dbReference>
<feature type="compositionally biased region" description="Basic and acidic residues" evidence="1">
    <location>
        <begin position="221"/>
        <end position="241"/>
    </location>
</feature>
<keyword evidence="3" id="KW-1185">Reference proteome</keyword>
<proteinExistence type="predicted"/>
<accession>A0A6A5SME1</accession>
<dbReference type="EMBL" id="ML976056">
    <property type="protein sequence ID" value="KAF1940860.1"/>
    <property type="molecule type" value="Genomic_DNA"/>
</dbReference>
<gene>
    <name evidence="2" type="ORF">EJ02DRAFT_512828</name>
</gene>
<dbReference type="PANTHER" id="PTHR21521:SF0">
    <property type="entry name" value="AMUN, ISOFORM A"/>
    <property type="match status" value="1"/>
</dbReference>
<evidence type="ECO:0000313" key="2">
    <source>
        <dbReference type="EMBL" id="KAF1940860.1"/>
    </source>
</evidence>
<evidence type="ECO:0000313" key="3">
    <source>
        <dbReference type="Proteomes" id="UP000800038"/>
    </source>
</evidence>
<dbReference type="AlphaFoldDB" id="A0A6A5SME1"/>
<dbReference type="OrthoDB" id="8249012at2759"/>